<dbReference type="SUPFAM" id="SSF52009">
    <property type="entry name" value="Phosphohistidine domain"/>
    <property type="match status" value="1"/>
</dbReference>
<evidence type="ECO:0000256" key="21">
    <source>
        <dbReference type="SAM" id="MobiDB-lite"/>
    </source>
</evidence>
<evidence type="ECO:0000256" key="4">
    <source>
        <dbReference type="ARBA" id="ARBA00004496"/>
    </source>
</evidence>
<dbReference type="EMBL" id="AOSG01000083">
    <property type="protein sequence ID" value="EOR70228.1"/>
    <property type="molecule type" value="Genomic_DNA"/>
</dbReference>
<dbReference type="SUPFAM" id="SSF47831">
    <property type="entry name" value="Enzyme I of the PEP:sugar phosphotransferase system HPr-binding (sub)domain"/>
    <property type="match status" value="1"/>
</dbReference>
<comment type="similarity">
    <text evidence="5 17">Belongs to the PEP-utilizing enzyme family.</text>
</comment>
<evidence type="ECO:0000256" key="18">
    <source>
        <dbReference type="PIRSR" id="PIRSR000732-1"/>
    </source>
</evidence>
<feature type="binding site" evidence="19">
    <location>
        <position position="454"/>
    </location>
    <ligand>
        <name>phosphoenolpyruvate</name>
        <dbReference type="ChEBI" id="CHEBI:58702"/>
    </ligand>
</feature>
<evidence type="ECO:0000313" key="26">
    <source>
        <dbReference type="Proteomes" id="UP000014184"/>
    </source>
</evidence>
<dbReference type="Gene3D" id="3.20.20.60">
    <property type="entry name" value="Phosphoenolpyruvate-binding domains"/>
    <property type="match status" value="1"/>
</dbReference>
<dbReference type="RefSeq" id="WP_011293188.1">
    <property type="nucleotide sequence ID" value="NZ_AOSG01000083.1"/>
</dbReference>
<dbReference type="InterPro" id="IPR015813">
    <property type="entry name" value="Pyrv/PenolPyrv_kinase-like_dom"/>
</dbReference>
<comment type="caution">
    <text evidence="25">The sequence shown here is derived from an EMBL/GenBank/DDBJ whole genome shotgun (WGS) entry which is preliminary data.</text>
</comment>
<dbReference type="Pfam" id="PF00391">
    <property type="entry name" value="PEP-utilizers"/>
    <property type="match status" value="1"/>
</dbReference>
<dbReference type="InterPro" id="IPR040442">
    <property type="entry name" value="Pyrv_kinase-like_dom_sf"/>
</dbReference>
<dbReference type="InterPro" id="IPR023151">
    <property type="entry name" value="PEP_util_CS"/>
</dbReference>
<keyword evidence="10 17" id="KW-0762">Sugar transport</keyword>
<keyword evidence="8 17" id="KW-0813">Transport</keyword>
<dbReference type="EC" id="2.7.3.9" evidence="6 17"/>
<keyword evidence="13 17" id="KW-0479">Metal-binding</keyword>
<dbReference type="InterPro" id="IPR036637">
    <property type="entry name" value="Phosphohistidine_dom_sf"/>
</dbReference>
<comment type="catalytic activity">
    <reaction evidence="1 17">
        <text>L-histidyl-[protein] + phosphoenolpyruvate = N(pros)-phospho-L-histidyl-[protein] + pyruvate</text>
        <dbReference type="Rhea" id="RHEA:23880"/>
        <dbReference type="Rhea" id="RHEA-COMP:9745"/>
        <dbReference type="Rhea" id="RHEA-COMP:9746"/>
        <dbReference type="ChEBI" id="CHEBI:15361"/>
        <dbReference type="ChEBI" id="CHEBI:29979"/>
        <dbReference type="ChEBI" id="CHEBI:58702"/>
        <dbReference type="ChEBI" id="CHEBI:64837"/>
        <dbReference type="EC" id="2.7.3.9"/>
    </reaction>
</comment>
<dbReference type="PANTHER" id="PTHR46244:SF3">
    <property type="entry name" value="PHOSPHOENOLPYRUVATE-PROTEIN PHOSPHOTRANSFERASE"/>
    <property type="match status" value="1"/>
</dbReference>
<dbReference type="PROSITE" id="PS00742">
    <property type="entry name" value="PEP_ENZYMES_2"/>
    <property type="match status" value="1"/>
</dbReference>
<keyword evidence="26" id="KW-1185">Reference proteome</keyword>
<dbReference type="InterPro" id="IPR024692">
    <property type="entry name" value="PTS_EI"/>
</dbReference>
<organism evidence="25 26">
    <name type="scientific">Thermobifida fusca TM51</name>
    <dbReference type="NCBI Taxonomy" id="1169414"/>
    <lineage>
        <taxon>Bacteria</taxon>
        <taxon>Bacillati</taxon>
        <taxon>Actinomycetota</taxon>
        <taxon>Actinomycetes</taxon>
        <taxon>Streptosporangiales</taxon>
        <taxon>Nocardiopsidaceae</taxon>
        <taxon>Thermobifida</taxon>
    </lineage>
</organism>
<accession>A0A9P2T893</accession>
<feature type="active site" description="Tele-phosphohistidine intermediate" evidence="18">
    <location>
        <position position="196"/>
    </location>
</feature>
<evidence type="ECO:0000256" key="3">
    <source>
        <dbReference type="ARBA" id="ARBA00002728"/>
    </source>
</evidence>
<dbReference type="GO" id="GO:0046872">
    <property type="term" value="F:metal ion binding"/>
    <property type="evidence" value="ECO:0007669"/>
    <property type="project" value="UniProtKB-KW"/>
</dbReference>
<dbReference type="NCBIfam" id="TIGR01417">
    <property type="entry name" value="PTS_I_fam"/>
    <property type="match status" value="1"/>
</dbReference>
<dbReference type="GO" id="GO:0009401">
    <property type="term" value="P:phosphoenolpyruvate-dependent sugar phosphotransferase system"/>
    <property type="evidence" value="ECO:0007669"/>
    <property type="project" value="UniProtKB-KW"/>
</dbReference>
<dbReference type="GO" id="GO:0005737">
    <property type="term" value="C:cytoplasm"/>
    <property type="evidence" value="ECO:0007669"/>
    <property type="project" value="UniProtKB-SubCell"/>
</dbReference>
<dbReference type="InterPro" id="IPR050499">
    <property type="entry name" value="PEP-utilizing_PTS_enzyme"/>
</dbReference>
<dbReference type="PANTHER" id="PTHR46244">
    <property type="entry name" value="PHOSPHOENOLPYRUVATE-PROTEIN PHOSPHOTRANSFERASE"/>
    <property type="match status" value="1"/>
</dbReference>
<evidence type="ECO:0000256" key="17">
    <source>
        <dbReference type="PIRNR" id="PIRNR000732"/>
    </source>
</evidence>
<evidence type="ECO:0000256" key="14">
    <source>
        <dbReference type="ARBA" id="ARBA00022777"/>
    </source>
</evidence>
<dbReference type="InterPro" id="IPR018274">
    <property type="entry name" value="PEP_util_AS"/>
</dbReference>
<evidence type="ECO:0000256" key="8">
    <source>
        <dbReference type="ARBA" id="ARBA00022448"/>
    </source>
</evidence>
<feature type="binding site" evidence="19">
    <location>
        <begin position="443"/>
        <end position="444"/>
    </location>
    <ligand>
        <name>phosphoenolpyruvate</name>
        <dbReference type="ChEBI" id="CHEBI:58702"/>
    </ligand>
</feature>
<feature type="binding site" evidence="19">
    <location>
        <position position="295"/>
    </location>
    <ligand>
        <name>phosphoenolpyruvate</name>
        <dbReference type="ChEBI" id="CHEBI:58702"/>
    </ligand>
</feature>
<feature type="domain" description="PEP-utilising enzyme mobile" evidence="22">
    <location>
        <begin position="163"/>
        <end position="231"/>
    </location>
</feature>
<evidence type="ECO:0000256" key="2">
    <source>
        <dbReference type="ARBA" id="ARBA00001946"/>
    </source>
</evidence>
<feature type="domain" description="PEP-utilising enzyme C-terminal" evidence="23">
    <location>
        <begin position="258"/>
        <end position="529"/>
    </location>
</feature>
<evidence type="ECO:0000256" key="20">
    <source>
        <dbReference type="PIRSR" id="PIRSR000732-3"/>
    </source>
</evidence>
<dbReference type="PROSITE" id="PS00370">
    <property type="entry name" value="PEP_ENZYMES_PHOS_SITE"/>
    <property type="match status" value="1"/>
</dbReference>
<evidence type="ECO:0000313" key="25">
    <source>
        <dbReference type="EMBL" id="EOR70228.1"/>
    </source>
</evidence>
<dbReference type="GO" id="GO:0008965">
    <property type="term" value="F:phosphoenolpyruvate-protein phosphotransferase activity"/>
    <property type="evidence" value="ECO:0007669"/>
    <property type="project" value="UniProtKB-EC"/>
</dbReference>
<dbReference type="InterPro" id="IPR000121">
    <property type="entry name" value="PEP_util_C"/>
</dbReference>
<evidence type="ECO:0000256" key="15">
    <source>
        <dbReference type="ARBA" id="ARBA00022842"/>
    </source>
</evidence>
<evidence type="ECO:0000256" key="19">
    <source>
        <dbReference type="PIRSR" id="PIRSR000732-2"/>
    </source>
</evidence>
<evidence type="ECO:0000256" key="7">
    <source>
        <dbReference type="ARBA" id="ARBA00016544"/>
    </source>
</evidence>
<dbReference type="InterPro" id="IPR008279">
    <property type="entry name" value="PEP-util_enz_mobile_dom"/>
</dbReference>
<evidence type="ECO:0000256" key="1">
    <source>
        <dbReference type="ARBA" id="ARBA00000683"/>
    </source>
</evidence>
<gene>
    <name evidence="25" type="ORF">TM51_14220</name>
</gene>
<evidence type="ECO:0000256" key="5">
    <source>
        <dbReference type="ARBA" id="ARBA00007837"/>
    </source>
</evidence>
<evidence type="ECO:0000259" key="22">
    <source>
        <dbReference type="Pfam" id="PF00391"/>
    </source>
</evidence>
<dbReference type="Gene3D" id="3.50.30.10">
    <property type="entry name" value="Phosphohistidine domain"/>
    <property type="match status" value="1"/>
</dbReference>
<keyword evidence="11 17" id="KW-0808">Transferase</keyword>
<feature type="active site" description="Proton donor" evidence="18">
    <location>
        <position position="491"/>
    </location>
</feature>
<dbReference type="SUPFAM" id="SSF51621">
    <property type="entry name" value="Phosphoenolpyruvate/pyruvate domain"/>
    <property type="match status" value="1"/>
</dbReference>
<feature type="binding site" evidence="20">
    <location>
        <position position="420"/>
    </location>
    <ligand>
        <name>Mg(2+)</name>
        <dbReference type="ChEBI" id="CHEBI:18420"/>
    </ligand>
</feature>
<dbReference type="InterPro" id="IPR006318">
    <property type="entry name" value="PTS_EI-like"/>
</dbReference>
<dbReference type="GO" id="GO:0016301">
    <property type="term" value="F:kinase activity"/>
    <property type="evidence" value="ECO:0007669"/>
    <property type="project" value="UniProtKB-KW"/>
</dbReference>
<dbReference type="InterPro" id="IPR008731">
    <property type="entry name" value="PTS_EIN"/>
</dbReference>
<comment type="cofactor">
    <cofactor evidence="2 17 20">
        <name>Mg(2+)</name>
        <dbReference type="ChEBI" id="CHEBI:18420"/>
    </cofactor>
</comment>
<evidence type="ECO:0000259" key="23">
    <source>
        <dbReference type="Pfam" id="PF02896"/>
    </source>
</evidence>
<feature type="region of interest" description="Disordered" evidence="21">
    <location>
        <begin position="244"/>
        <end position="263"/>
    </location>
</feature>
<dbReference type="PIRSF" id="PIRSF000732">
    <property type="entry name" value="PTS_enzyme_I"/>
    <property type="match status" value="1"/>
</dbReference>
<evidence type="ECO:0000256" key="11">
    <source>
        <dbReference type="ARBA" id="ARBA00022679"/>
    </source>
</evidence>
<dbReference type="AlphaFoldDB" id="A0A9P2T893"/>
<keyword evidence="9 17" id="KW-0963">Cytoplasm</keyword>
<proteinExistence type="inferred from homology"/>
<keyword evidence="15 17" id="KW-0460">Magnesium</keyword>
<feature type="domain" description="Phosphotransferase system enzyme I N-terminal" evidence="24">
    <location>
        <begin position="17"/>
        <end position="133"/>
    </location>
</feature>
<dbReference type="Proteomes" id="UP000014184">
    <property type="component" value="Unassembled WGS sequence"/>
</dbReference>
<evidence type="ECO:0000256" key="9">
    <source>
        <dbReference type="ARBA" id="ARBA00022490"/>
    </source>
</evidence>
<protein>
    <recommendedName>
        <fullName evidence="7 17">Phosphoenolpyruvate-protein phosphotransferase</fullName>
        <ecNumber evidence="6 17">2.7.3.9</ecNumber>
    </recommendedName>
    <alternativeName>
        <fullName evidence="16 17">Phosphotransferase system, enzyme I</fullName>
    </alternativeName>
</protein>
<evidence type="ECO:0000256" key="12">
    <source>
        <dbReference type="ARBA" id="ARBA00022683"/>
    </source>
</evidence>
<evidence type="ECO:0000256" key="10">
    <source>
        <dbReference type="ARBA" id="ARBA00022597"/>
    </source>
</evidence>
<keyword evidence="14 17" id="KW-0418">Kinase</keyword>
<evidence type="ECO:0000256" key="16">
    <source>
        <dbReference type="ARBA" id="ARBA00033235"/>
    </source>
</evidence>
<feature type="binding site" evidence="20">
    <location>
        <position position="444"/>
    </location>
    <ligand>
        <name>Mg(2+)</name>
        <dbReference type="ChEBI" id="CHEBI:18420"/>
    </ligand>
</feature>
<dbReference type="PRINTS" id="PR01736">
    <property type="entry name" value="PHPHTRNFRASE"/>
</dbReference>
<sequence>MEPDRGCSPAAGEQTLTGVAASPGKATGPVAVLAAPPTLPPRRPAVTDPDAEIARATAALHQVADQFRRQAATVDGEAREILEAQALMASDPQLAAGIAERVRNGLAAEWALDEAVASYQELLRGAGEYVAGRAADLGDIRNRALAVLLDVPMPRPPVPGHPFVLVADDLAPADVARLDADTVLAIVTRVGGATDHTAILARSLGIPAVVGCAEAHQLCEGTPVTVDGDQGTVVVHSSAQQCTTQRHSRPQAARGLATGPGRTKDGQRVELLLNLGGEDPERAARHDCEGVGLLRTEFLFMDRVAEPTGAEQSAAYARVFRAFGGRVVTVRTLDVGADKPLAFLAQENEPNPALGVRGFRMVRTSPEVLRRQLAAVARAAQETRTRVRVMAPLVATPQEAADFVALAREAGIAEVGVMVEVPSAALLADRVVREVDFVSIGTNDLAQYTLAADRTRPALSDLLDPWQPAVLHLVGRVGAAGREAGRPVGVCGEAAADPLLALVFVGLGVTSLSMAAAALPVVRGALARHTVADCRKLAALAMDAAGPCEARETVRAAVDPAVLDA</sequence>
<feature type="binding site" evidence="19">
    <location>
        <position position="331"/>
    </location>
    <ligand>
        <name>phosphoenolpyruvate</name>
        <dbReference type="ChEBI" id="CHEBI:58702"/>
    </ligand>
</feature>
<evidence type="ECO:0000256" key="6">
    <source>
        <dbReference type="ARBA" id="ARBA00012232"/>
    </source>
</evidence>
<comment type="function">
    <text evidence="3 17">General (non sugar-specific) component of the phosphoenolpyruvate-dependent sugar phosphotransferase system (sugar PTS). This major carbohydrate active-transport system catalyzes the phosphorylation of incoming sugar substrates concomitantly with their translocation across the cell membrane. Enzyme I transfers the phosphoryl group from phosphoenolpyruvate (PEP) to the phosphoryl carrier protein (HPr).</text>
</comment>
<dbReference type="Pfam" id="PF05524">
    <property type="entry name" value="PEP-utilisers_N"/>
    <property type="match status" value="1"/>
</dbReference>
<keyword evidence="12 17" id="KW-0598">Phosphotransferase system</keyword>
<comment type="subcellular location">
    <subcellularLocation>
        <location evidence="4 17">Cytoplasm</location>
    </subcellularLocation>
</comment>
<dbReference type="InterPro" id="IPR036618">
    <property type="entry name" value="PtsI_HPr-bd_sf"/>
</dbReference>
<evidence type="ECO:0000259" key="24">
    <source>
        <dbReference type="Pfam" id="PF05524"/>
    </source>
</evidence>
<name>A0A9P2T893_THEFU</name>
<dbReference type="Gene3D" id="1.10.274.10">
    <property type="entry name" value="PtsI, HPr-binding domain"/>
    <property type="match status" value="1"/>
</dbReference>
<evidence type="ECO:0000256" key="13">
    <source>
        <dbReference type="ARBA" id="ARBA00022723"/>
    </source>
</evidence>
<reference evidence="25 26" key="1">
    <citation type="journal article" date="2013" name="Genome Announc.">
        <title>Draft Genome Sequence of the Lignocellulose Decomposer Thermobifida fusca Strain TM51.</title>
        <authorList>
            <person name="Toth A."/>
            <person name="Barna T."/>
            <person name="Nagy I."/>
            <person name="Horvath B."/>
            <person name="Nagy I."/>
            <person name="Tancsics A."/>
            <person name="Kriszt B."/>
            <person name="Baka E."/>
            <person name="Fekete C."/>
            <person name="Kukolya J."/>
        </authorList>
    </citation>
    <scope>NUCLEOTIDE SEQUENCE [LARGE SCALE GENOMIC DNA]</scope>
    <source>
        <strain evidence="25 26">TM51</strain>
    </source>
</reference>
<dbReference type="Pfam" id="PF02896">
    <property type="entry name" value="PEP-utilizers_C"/>
    <property type="match status" value="1"/>
</dbReference>